<evidence type="ECO:0000256" key="11">
    <source>
        <dbReference type="RuleBase" id="RU003560"/>
    </source>
</evidence>
<dbReference type="EMBL" id="JACSPO010000008">
    <property type="protein sequence ID" value="MBD8063165.1"/>
    <property type="molecule type" value="Genomic_DNA"/>
</dbReference>
<comment type="pathway">
    <text evidence="3 12">Amine and polyamine biosynthesis; ectoine biosynthesis; L-ectoine from L-aspartate 4-semialdehyde: step 1/3.</text>
</comment>
<dbReference type="NCBIfam" id="TIGR00709">
    <property type="entry name" value="dat"/>
    <property type="match status" value="1"/>
</dbReference>
<comment type="function">
    <text evidence="2 12">Catalyzes reversively the conversion of L-aspartate beta-semialdehyde (ASA) to L-2,4-diaminobutyrate (DABA) by transamination with L-glutamate.</text>
</comment>
<dbReference type="SUPFAM" id="SSF53383">
    <property type="entry name" value="PLP-dependent transferases"/>
    <property type="match status" value="1"/>
</dbReference>
<evidence type="ECO:0000256" key="7">
    <source>
        <dbReference type="ARBA" id="ARBA00022576"/>
    </source>
</evidence>
<dbReference type="InterPro" id="IPR015422">
    <property type="entry name" value="PyrdxlP-dep_Trfase_small"/>
</dbReference>
<dbReference type="InterPro" id="IPR049704">
    <property type="entry name" value="Aminotrans_3_PPA_site"/>
</dbReference>
<evidence type="ECO:0000256" key="12">
    <source>
        <dbReference type="RuleBase" id="RU365034"/>
    </source>
</evidence>
<dbReference type="GO" id="GO:0045303">
    <property type="term" value="F:diaminobutyrate-2-oxoglutarate transaminase activity"/>
    <property type="evidence" value="ECO:0007669"/>
    <property type="project" value="UniProtKB-EC"/>
</dbReference>
<sequence length="426" mass="45981">MTITSPTTTTTELESEVRSYSRSWPVTFDRAVGATMYDTDGNPYIDFFAGAGSLNYGHNNPALKKVLIDYLARDGVVHSLDMFTAARDEFLTTFADTILRPRGLDHKVVFPGPGGANAVEAALKLARKVTGRESVISFTNAFHGMTLGALSVTGNAMKRGGAGVPLVHATPMPYDDYFDGDVQDFLYLERLLTDSGGGLNQPAAVIVETIQGEGGINAARAEWLRNLAGLCKRHGILLIVDDIQMGCGRTGGFFSFEEADIVPDIITLSKSISGYGLPMALTLVRPELDIWEPGEHNGTFRGFNPAFVTATEAIRRYWSDDALERSTISRGMAIESRFNALVARYESHGLVAKGRGLARGLQFPSGELAGRVTQEAFANGLLVETSGPGDEVVKLLPPLTISPAEFEAGMRILEQAVVTVLENQEN</sequence>
<keyword evidence="9 11" id="KW-0663">Pyridoxal phosphate</keyword>
<comment type="cofactor">
    <cofactor evidence="1 12">
        <name>pyridoxal 5'-phosphate</name>
        <dbReference type="ChEBI" id="CHEBI:597326"/>
    </cofactor>
</comment>
<evidence type="ECO:0000256" key="4">
    <source>
        <dbReference type="ARBA" id="ARBA00008954"/>
    </source>
</evidence>
<dbReference type="CDD" id="cd00610">
    <property type="entry name" value="OAT_like"/>
    <property type="match status" value="1"/>
</dbReference>
<dbReference type="InterPro" id="IPR015424">
    <property type="entry name" value="PyrdxlP-dep_Trfase"/>
</dbReference>
<evidence type="ECO:0000256" key="9">
    <source>
        <dbReference type="ARBA" id="ARBA00022898"/>
    </source>
</evidence>
<dbReference type="InterPro" id="IPR015421">
    <property type="entry name" value="PyrdxlP-dep_Trfase_major"/>
</dbReference>
<evidence type="ECO:0000256" key="2">
    <source>
        <dbReference type="ARBA" id="ARBA00002189"/>
    </source>
</evidence>
<reference evidence="13 14" key="1">
    <citation type="submission" date="2020-08" db="EMBL/GenBank/DDBJ databases">
        <title>A Genomic Blueprint of the Chicken Gut Microbiome.</title>
        <authorList>
            <person name="Gilroy R."/>
            <person name="Ravi A."/>
            <person name="Getino M."/>
            <person name="Pursley I."/>
            <person name="Horton D.L."/>
            <person name="Alikhan N.-F."/>
            <person name="Baker D."/>
            <person name="Gharbi K."/>
            <person name="Hall N."/>
            <person name="Watson M."/>
            <person name="Adriaenssens E.M."/>
            <person name="Foster-Nyarko E."/>
            <person name="Jarju S."/>
            <person name="Secka A."/>
            <person name="Antonio M."/>
            <person name="Oren A."/>
            <person name="Chaudhuri R."/>
            <person name="La Ragione R.M."/>
            <person name="Hildebrand F."/>
            <person name="Pallen M.J."/>
        </authorList>
    </citation>
    <scope>NUCLEOTIDE SEQUENCE [LARGE SCALE GENOMIC DNA]</scope>
    <source>
        <strain evidence="13 14">Sa1BUA1</strain>
    </source>
</reference>
<evidence type="ECO:0000256" key="10">
    <source>
        <dbReference type="ARBA" id="ARBA00049111"/>
    </source>
</evidence>
<comment type="caution">
    <text evidence="13">The sequence shown here is derived from an EMBL/GenBank/DDBJ whole genome shotgun (WGS) entry which is preliminary data.</text>
</comment>
<comment type="similarity">
    <text evidence="4 11">Belongs to the class-III pyridoxal-phosphate-dependent aminotransferase family.</text>
</comment>
<evidence type="ECO:0000256" key="8">
    <source>
        <dbReference type="ARBA" id="ARBA00022679"/>
    </source>
</evidence>
<gene>
    <name evidence="13" type="primary">ectB</name>
    <name evidence="13" type="ORF">H9624_12640</name>
</gene>
<organism evidence="13 14">
    <name type="scientific">Oceanitalea stevensii</name>
    <dbReference type="NCBI Taxonomy" id="2763072"/>
    <lineage>
        <taxon>Bacteria</taxon>
        <taxon>Bacillati</taxon>
        <taxon>Actinomycetota</taxon>
        <taxon>Actinomycetes</taxon>
        <taxon>Micrococcales</taxon>
        <taxon>Bogoriellaceae</taxon>
        <taxon>Georgenia</taxon>
    </lineage>
</organism>
<dbReference type="Proteomes" id="UP000661894">
    <property type="component" value="Unassembled WGS sequence"/>
</dbReference>
<evidence type="ECO:0000313" key="13">
    <source>
        <dbReference type="EMBL" id="MBD8063165.1"/>
    </source>
</evidence>
<dbReference type="NCBIfam" id="TIGR02407">
    <property type="entry name" value="ectoine_ectB"/>
    <property type="match status" value="1"/>
</dbReference>
<dbReference type="NCBIfam" id="NF006733">
    <property type="entry name" value="PRK09264.1"/>
    <property type="match status" value="1"/>
</dbReference>
<proteinExistence type="inferred from homology"/>
<dbReference type="Gene3D" id="3.90.1150.10">
    <property type="entry name" value="Aspartate Aminotransferase, domain 1"/>
    <property type="match status" value="1"/>
</dbReference>
<dbReference type="RefSeq" id="WP_251840264.1">
    <property type="nucleotide sequence ID" value="NZ_JACSPO010000008.1"/>
</dbReference>
<keyword evidence="8 12" id="KW-0808">Transferase</keyword>
<dbReference type="PANTHER" id="PTHR43552:SF2">
    <property type="entry name" value="DIAMINOBUTYRATE--2-OXOGLUTARATE TRANSAMINASE"/>
    <property type="match status" value="1"/>
</dbReference>
<dbReference type="InterPro" id="IPR012773">
    <property type="entry name" value="Ectoine_EctB"/>
</dbReference>
<evidence type="ECO:0000313" key="14">
    <source>
        <dbReference type="Proteomes" id="UP000661894"/>
    </source>
</evidence>
<evidence type="ECO:0000256" key="3">
    <source>
        <dbReference type="ARBA" id="ARBA00004946"/>
    </source>
</evidence>
<dbReference type="EC" id="2.6.1.76" evidence="5 12"/>
<dbReference type="InterPro" id="IPR004637">
    <property type="entry name" value="Dat"/>
</dbReference>
<keyword evidence="7 12" id="KW-0032">Aminotransferase</keyword>
<comment type="catalytic activity">
    <reaction evidence="10 12">
        <text>L-2,4-diaminobutanoate + 2-oxoglutarate = L-aspartate 4-semialdehyde + L-glutamate</text>
        <dbReference type="Rhea" id="RHEA:11160"/>
        <dbReference type="ChEBI" id="CHEBI:16810"/>
        <dbReference type="ChEBI" id="CHEBI:29985"/>
        <dbReference type="ChEBI" id="CHEBI:58761"/>
        <dbReference type="ChEBI" id="CHEBI:537519"/>
        <dbReference type="EC" id="2.6.1.76"/>
    </reaction>
</comment>
<dbReference type="Pfam" id="PF00202">
    <property type="entry name" value="Aminotran_3"/>
    <property type="match status" value="1"/>
</dbReference>
<keyword evidence="14" id="KW-1185">Reference proteome</keyword>
<dbReference type="PROSITE" id="PS00600">
    <property type="entry name" value="AA_TRANSFER_CLASS_3"/>
    <property type="match status" value="1"/>
</dbReference>
<dbReference type="InterPro" id="IPR005814">
    <property type="entry name" value="Aminotrans_3"/>
</dbReference>
<evidence type="ECO:0000256" key="1">
    <source>
        <dbReference type="ARBA" id="ARBA00001933"/>
    </source>
</evidence>
<dbReference type="Gene3D" id="3.40.640.10">
    <property type="entry name" value="Type I PLP-dependent aspartate aminotransferase-like (Major domain)"/>
    <property type="match status" value="1"/>
</dbReference>
<dbReference type="PANTHER" id="PTHR43552">
    <property type="entry name" value="DIAMINOBUTYRATE--2-OXOGLUTARATE AMINOTRANSFERASE"/>
    <property type="match status" value="1"/>
</dbReference>
<dbReference type="PIRSF" id="PIRSF000521">
    <property type="entry name" value="Transaminase_4ab_Lys_Orn"/>
    <property type="match status" value="1"/>
</dbReference>
<name>A0ABR8Z4H4_9MICO</name>
<accession>A0ABR8Z4H4</accession>
<protein>
    <recommendedName>
        <fullName evidence="6 12">Diaminobutyrate--2-oxoglutarate transaminase</fullName>
        <ecNumber evidence="5 12">2.6.1.76</ecNumber>
    </recommendedName>
    <alternativeName>
        <fullName evidence="12">DABA aminotransferase</fullName>
    </alternativeName>
</protein>
<evidence type="ECO:0000256" key="5">
    <source>
        <dbReference type="ARBA" id="ARBA00013155"/>
    </source>
</evidence>
<evidence type="ECO:0000256" key="6">
    <source>
        <dbReference type="ARBA" id="ARBA00014798"/>
    </source>
</evidence>